<protein>
    <submittedName>
        <fullName evidence="3">Abortive infection protein</fullName>
    </submittedName>
</protein>
<proteinExistence type="predicted"/>
<dbReference type="STRING" id="582899.Hden_0267"/>
<evidence type="ECO:0000313" key="4">
    <source>
        <dbReference type="Proteomes" id="UP000002033"/>
    </source>
</evidence>
<evidence type="ECO:0000313" key="3">
    <source>
        <dbReference type="EMBL" id="ADJ22092.1"/>
    </source>
</evidence>
<feature type="transmembrane region" description="Helical" evidence="1">
    <location>
        <begin position="154"/>
        <end position="174"/>
    </location>
</feature>
<dbReference type="PANTHER" id="PTHR36435:SF1">
    <property type="entry name" value="CAAX AMINO TERMINAL PROTEASE FAMILY PROTEIN"/>
    <property type="match status" value="1"/>
</dbReference>
<keyword evidence="1" id="KW-0812">Transmembrane</keyword>
<dbReference type="GO" id="GO:0080120">
    <property type="term" value="P:CAAX-box protein maturation"/>
    <property type="evidence" value="ECO:0007669"/>
    <property type="project" value="UniProtKB-ARBA"/>
</dbReference>
<feature type="transmembrane region" description="Helical" evidence="1">
    <location>
        <begin position="71"/>
        <end position="93"/>
    </location>
</feature>
<gene>
    <name evidence="3" type="ordered locus">Hden_0267</name>
</gene>
<feature type="domain" description="CAAX prenyl protease 2/Lysostaphin resistance protein A-like" evidence="2">
    <location>
        <begin position="154"/>
        <end position="244"/>
    </location>
</feature>
<dbReference type="Proteomes" id="UP000002033">
    <property type="component" value="Chromosome"/>
</dbReference>
<reference evidence="4" key="1">
    <citation type="journal article" date="2011" name="J. Bacteriol.">
        <title>Genome sequences of eight morphologically diverse alphaproteobacteria.</title>
        <authorList>
            <consortium name="US DOE Joint Genome Institute"/>
            <person name="Brown P.J."/>
            <person name="Kysela D.T."/>
            <person name="Buechlein A."/>
            <person name="Hemmerich C."/>
            <person name="Brun Y.V."/>
        </authorList>
    </citation>
    <scope>NUCLEOTIDE SEQUENCE [LARGE SCALE GENOMIC DNA]</scope>
    <source>
        <strain evidence="4">ATCC 51888 / DSM 1869 / NCIB 11706 / TK 0415</strain>
    </source>
</reference>
<keyword evidence="1" id="KW-0472">Membrane</keyword>
<evidence type="ECO:0000259" key="2">
    <source>
        <dbReference type="Pfam" id="PF02517"/>
    </source>
</evidence>
<sequence>MAVSVEDQASAPDATLSWKSVVLVLAATAAIIVSGMLAGFGATALFDVWARAEEPRAFAAGEPEALQTARVAVSLFGFQLATVALVLLANALFTRRGESFVRFAAPRGGLKTFVLATLGLITLAFLYGAVVFALDRDAFRQDISPFADLMKAQTWWLVLIAAGIGAPIAEECLFRGLVYGALRRSSLGIGGAAAASAIMWALLHAHYSVYGIAAITLIGIYLALVREKTGTLLTPIVCHGVYNSLIVLILAFAPNSSAVTG</sequence>
<dbReference type="InterPro" id="IPR052710">
    <property type="entry name" value="CAAX_protease"/>
</dbReference>
<dbReference type="InterPro" id="IPR003675">
    <property type="entry name" value="Rce1/LyrA-like_dom"/>
</dbReference>
<dbReference type="RefSeq" id="WP_013214311.1">
    <property type="nucleotide sequence ID" value="NC_014313.1"/>
</dbReference>
<organism evidence="3 4">
    <name type="scientific">Hyphomicrobium denitrificans (strain ATCC 51888 / DSM 1869 / NCIMB 11706 / TK 0415)</name>
    <dbReference type="NCBI Taxonomy" id="582899"/>
    <lineage>
        <taxon>Bacteria</taxon>
        <taxon>Pseudomonadati</taxon>
        <taxon>Pseudomonadota</taxon>
        <taxon>Alphaproteobacteria</taxon>
        <taxon>Hyphomicrobiales</taxon>
        <taxon>Hyphomicrobiaceae</taxon>
        <taxon>Hyphomicrobium</taxon>
    </lineage>
</organism>
<dbReference type="HOGENOM" id="CLU_1127747_0_0_5"/>
<dbReference type="Pfam" id="PF02517">
    <property type="entry name" value="Rce1-like"/>
    <property type="match status" value="1"/>
</dbReference>
<dbReference type="GO" id="GO:0004175">
    <property type="term" value="F:endopeptidase activity"/>
    <property type="evidence" value="ECO:0007669"/>
    <property type="project" value="UniProtKB-ARBA"/>
</dbReference>
<keyword evidence="1" id="KW-1133">Transmembrane helix</keyword>
<evidence type="ECO:0000256" key="1">
    <source>
        <dbReference type="SAM" id="Phobius"/>
    </source>
</evidence>
<dbReference type="KEGG" id="hdn:Hden_0267"/>
<dbReference type="eggNOG" id="COG1266">
    <property type="taxonomic scope" value="Bacteria"/>
</dbReference>
<dbReference type="AlphaFoldDB" id="D8JQU0"/>
<feature type="transmembrane region" description="Helical" evidence="1">
    <location>
        <begin position="232"/>
        <end position="253"/>
    </location>
</feature>
<dbReference type="PANTHER" id="PTHR36435">
    <property type="entry name" value="SLR1288 PROTEIN"/>
    <property type="match status" value="1"/>
</dbReference>
<feature type="transmembrane region" description="Helical" evidence="1">
    <location>
        <begin position="209"/>
        <end position="225"/>
    </location>
</feature>
<dbReference type="EMBL" id="CP002083">
    <property type="protein sequence ID" value="ADJ22092.1"/>
    <property type="molecule type" value="Genomic_DNA"/>
</dbReference>
<name>D8JQU0_HYPDA</name>
<feature type="transmembrane region" description="Helical" evidence="1">
    <location>
        <begin position="21"/>
        <end position="46"/>
    </location>
</feature>
<keyword evidence="4" id="KW-1185">Reference proteome</keyword>
<accession>D8JQU0</accession>
<feature type="transmembrane region" description="Helical" evidence="1">
    <location>
        <begin position="113"/>
        <end position="134"/>
    </location>
</feature>
<feature type="transmembrane region" description="Helical" evidence="1">
    <location>
        <begin position="186"/>
        <end position="203"/>
    </location>
</feature>